<dbReference type="EMBL" id="RWJN01000578">
    <property type="protein sequence ID" value="TCD60552.1"/>
    <property type="molecule type" value="Genomic_DNA"/>
</dbReference>
<evidence type="ECO:0000313" key="1">
    <source>
        <dbReference type="EMBL" id="TCD60552.1"/>
    </source>
</evidence>
<reference evidence="1 2" key="1">
    <citation type="submission" date="2018-11" db="EMBL/GenBank/DDBJ databases">
        <title>Genome assembly of Steccherinum ochraceum LE-BIN_3174, the white-rot fungus of the Steccherinaceae family (The Residual Polyporoid clade, Polyporales, Basidiomycota).</title>
        <authorList>
            <person name="Fedorova T.V."/>
            <person name="Glazunova O.A."/>
            <person name="Landesman E.O."/>
            <person name="Moiseenko K.V."/>
            <person name="Psurtseva N.V."/>
            <person name="Savinova O.S."/>
            <person name="Shakhova N.V."/>
            <person name="Tyazhelova T.V."/>
            <person name="Vasina D.V."/>
        </authorList>
    </citation>
    <scope>NUCLEOTIDE SEQUENCE [LARGE SCALE GENOMIC DNA]</scope>
    <source>
        <strain evidence="1 2">LE-BIN_3174</strain>
    </source>
</reference>
<keyword evidence="2" id="KW-1185">Reference proteome</keyword>
<protein>
    <submittedName>
        <fullName evidence="1">Uncharacterized protein</fullName>
    </submittedName>
</protein>
<gene>
    <name evidence="1" type="ORF">EIP91_009868</name>
</gene>
<proteinExistence type="predicted"/>
<dbReference type="Proteomes" id="UP000292702">
    <property type="component" value="Unassembled WGS sequence"/>
</dbReference>
<dbReference type="AlphaFoldDB" id="A0A4R0R153"/>
<evidence type="ECO:0000313" key="2">
    <source>
        <dbReference type="Proteomes" id="UP000292702"/>
    </source>
</evidence>
<accession>A0A4R0R153</accession>
<comment type="caution">
    <text evidence="1">The sequence shown here is derived from an EMBL/GenBank/DDBJ whole genome shotgun (WGS) entry which is preliminary data.</text>
</comment>
<name>A0A4R0R153_9APHY</name>
<sequence>MFVAKILGTLHCLRGVLLFKSPSFSLGYHPGELRVTHAGKMDTKMYILTGLHSVVAWFLVYEHWCLYPTVVLTSTPIDLKLHKVYLTRSISTRQARLTELSVRHLMMSGSETGQPFLHFASLQYSADGIYRASKLAQSLEALTASSSSGYSSFQVSTARCH</sequence>
<organism evidence="1 2">
    <name type="scientific">Steccherinum ochraceum</name>
    <dbReference type="NCBI Taxonomy" id="92696"/>
    <lineage>
        <taxon>Eukaryota</taxon>
        <taxon>Fungi</taxon>
        <taxon>Dikarya</taxon>
        <taxon>Basidiomycota</taxon>
        <taxon>Agaricomycotina</taxon>
        <taxon>Agaricomycetes</taxon>
        <taxon>Polyporales</taxon>
        <taxon>Steccherinaceae</taxon>
        <taxon>Steccherinum</taxon>
    </lineage>
</organism>